<keyword evidence="3" id="KW-1185">Reference proteome</keyword>
<name>A0ABP8L388_9BURK</name>
<organism evidence="2 3">
    <name type="scientific">Acidovorax lacteus</name>
    <dbReference type="NCBI Taxonomy" id="1924988"/>
    <lineage>
        <taxon>Bacteria</taxon>
        <taxon>Pseudomonadati</taxon>
        <taxon>Pseudomonadota</taxon>
        <taxon>Betaproteobacteria</taxon>
        <taxon>Burkholderiales</taxon>
        <taxon>Comamonadaceae</taxon>
        <taxon>Acidovorax</taxon>
    </lineage>
</organism>
<dbReference type="Proteomes" id="UP001501788">
    <property type="component" value="Unassembled WGS sequence"/>
</dbReference>
<dbReference type="Gene3D" id="3.40.50.300">
    <property type="entry name" value="P-loop containing nucleotide triphosphate hydrolases"/>
    <property type="match status" value="1"/>
</dbReference>
<dbReference type="InterPro" id="IPR003959">
    <property type="entry name" value="ATPase_AAA_core"/>
</dbReference>
<comment type="caution">
    <text evidence="2">The sequence shown here is derived from an EMBL/GenBank/DDBJ whole genome shotgun (WGS) entry which is preliminary data.</text>
</comment>
<accession>A0ABP8L388</accession>
<feature type="domain" description="ATPase AAA-type core" evidence="1">
    <location>
        <begin position="207"/>
        <end position="285"/>
    </location>
</feature>
<proteinExistence type="predicted"/>
<sequence length="390" mass="43426">MKKLTLRNIGQIKEANLTFGDLTVLVGPQASGKSVSLQWVKLLQDSGLVQHQLHTYGLDYDGKLPEFLDVYFGEGMRSTWRSDSEVSVDGKAVDVKKRVARQQTGKRQSVFLIPAQRVMALANGWPRPFTDYKSGDPYAVRDFSENLRLLMEREFNGSGPLFPQPNRLKADYRKLLQASVFADFKLSVDKVQSQKRLVLGVGSESLPFMVWSAGQREFVPLLLGLYWLMPPGKVSRRNDIEWVVIEELEMGLHPRAISVVLLIVLELLTRGYKVILSTHSPQVLELVWALETLRKTGGKPEDLLDLFGAPRSASLKDMAGKALKKSSKVYYFDPASKVVDVTNLDPTSPVAQEASWGGLLEFSARANETVAKAVANSAAFASGDLFRERP</sequence>
<evidence type="ECO:0000313" key="3">
    <source>
        <dbReference type="Proteomes" id="UP001501788"/>
    </source>
</evidence>
<dbReference type="EMBL" id="BAABEX010000007">
    <property type="protein sequence ID" value="GAA4421890.1"/>
    <property type="molecule type" value="Genomic_DNA"/>
</dbReference>
<evidence type="ECO:0000313" key="2">
    <source>
        <dbReference type="EMBL" id="GAA4421890.1"/>
    </source>
</evidence>
<gene>
    <name evidence="2" type="ORF">GCM10023090_11960</name>
</gene>
<dbReference type="SUPFAM" id="SSF52540">
    <property type="entry name" value="P-loop containing nucleoside triphosphate hydrolases"/>
    <property type="match status" value="1"/>
</dbReference>
<dbReference type="PANTHER" id="PTHR40396">
    <property type="entry name" value="ATPASE-LIKE PROTEIN"/>
    <property type="match status" value="1"/>
</dbReference>
<dbReference type="PANTHER" id="PTHR40396:SF1">
    <property type="entry name" value="ATPASE AAA-TYPE CORE DOMAIN-CONTAINING PROTEIN"/>
    <property type="match status" value="1"/>
</dbReference>
<reference evidence="3" key="1">
    <citation type="journal article" date="2019" name="Int. J. Syst. Evol. Microbiol.">
        <title>The Global Catalogue of Microorganisms (GCM) 10K type strain sequencing project: providing services to taxonomists for standard genome sequencing and annotation.</title>
        <authorList>
            <consortium name="The Broad Institute Genomics Platform"/>
            <consortium name="The Broad Institute Genome Sequencing Center for Infectious Disease"/>
            <person name="Wu L."/>
            <person name="Ma J."/>
        </authorList>
    </citation>
    <scope>NUCLEOTIDE SEQUENCE [LARGE SCALE GENOMIC DNA]</scope>
    <source>
        <strain evidence="3">JCM 31890</strain>
    </source>
</reference>
<dbReference type="InterPro" id="IPR027417">
    <property type="entry name" value="P-loop_NTPase"/>
</dbReference>
<protein>
    <submittedName>
        <fullName evidence="2">AAA family ATPase</fullName>
    </submittedName>
</protein>
<dbReference type="RefSeq" id="WP_345062168.1">
    <property type="nucleotide sequence ID" value="NZ_BAABEX010000007.1"/>
</dbReference>
<evidence type="ECO:0000259" key="1">
    <source>
        <dbReference type="Pfam" id="PF13304"/>
    </source>
</evidence>
<dbReference type="Pfam" id="PF13304">
    <property type="entry name" value="AAA_21"/>
    <property type="match status" value="1"/>
</dbReference>